<protein>
    <submittedName>
        <fullName evidence="10">FtsQ-type POTRA domain-containing protein</fullName>
    </submittedName>
</protein>
<evidence type="ECO:0000256" key="7">
    <source>
        <dbReference type="ARBA" id="ARBA00023306"/>
    </source>
</evidence>
<evidence type="ECO:0000256" key="2">
    <source>
        <dbReference type="ARBA" id="ARBA00022475"/>
    </source>
</evidence>
<sequence>MGLQEIQERLKKKKRKRRRRILTMLLLLLLTGAGIFFLKSPMFQLQSVTIVGPEKIPEGVLTAEVNALVGQNILLADLDPVKAVLESQAYFDQLRVERKFPQGMVLVITERKAEVNYLLGGINSLLTREGILLEVGANRLEEGLTLLDEKELPPLGQYLYADDPEKAKLLASFRDLQERNVSTVAFQDLDLRDLRNLKTHFGNLEIRLGYPDSLQEKLNAAINIIEGAALQGITGYIDLADLKSPVVFDEQRVLTPAETPSEPLETPQN</sequence>
<dbReference type="PANTHER" id="PTHR37820">
    <property type="entry name" value="CELL DIVISION PROTEIN DIVIB"/>
    <property type="match status" value="1"/>
</dbReference>
<evidence type="ECO:0000256" key="6">
    <source>
        <dbReference type="ARBA" id="ARBA00023136"/>
    </source>
</evidence>
<organism evidence="10 11">
    <name type="scientific">Proteiniclasticum sediminis</name>
    <dbReference type="NCBI Taxonomy" id="2804028"/>
    <lineage>
        <taxon>Bacteria</taxon>
        <taxon>Bacillati</taxon>
        <taxon>Bacillota</taxon>
        <taxon>Clostridia</taxon>
        <taxon>Eubacteriales</taxon>
        <taxon>Clostridiaceae</taxon>
        <taxon>Proteiniclasticum</taxon>
    </lineage>
</organism>
<gene>
    <name evidence="10" type="ORF">KCG48_03545</name>
</gene>
<feature type="domain" description="POTRA" evidence="9">
    <location>
        <begin position="43"/>
        <end position="111"/>
    </location>
</feature>
<comment type="subcellular location">
    <subcellularLocation>
        <location evidence="1">Membrane</location>
    </subcellularLocation>
</comment>
<accession>A0A941CNZ3</accession>
<keyword evidence="4 8" id="KW-0812">Transmembrane</keyword>
<dbReference type="Gene3D" id="3.10.20.310">
    <property type="entry name" value="membrane protein fhac"/>
    <property type="match status" value="1"/>
</dbReference>
<evidence type="ECO:0000313" key="11">
    <source>
        <dbReference type="Proteomes" id="UP000675379"/>
    </source>
</evidence>
<dbReference type="AlphaFoldDB" id="A0A941CNZ3"/>
<evidence type="ECO:0000313" key="10">
    <source>
        <dbReference type="EMBL" id="MBR0575409.1"/>
    </source>
</evidence>
<comment type="caution">
    <text evidence="10">The sequence shown here is derived from an EMBL/GenBank/DDBJ whole genome shotgun (WGS) entry which is preliminary data.</text>
</comment>
<keyword evidence="2" id="KW-1003">Cell membrane</keyword>
<reference evidence="10" key="1">
    <citation type="submission" date="2021-04" db="EMBL/GenBank/DDBJ databases">
        <title>Proteiniclasticum sedimins sp. nov., an obligate anaerobic bacterium isolated from anaerobic sludge.</title>
        <authorList>
            <person name="Liu J."/>
        </authorList>
    </citation>
    <scope>NUCLEOTIDE SEQUENCE</scope>
    <source>
        <strain evidence="10">BAD-10</strain>
    </source>
</reference>
<dbReference type="RefSeq" id="WP_211799932.1">
    <property type="nucleotide sequence ID" value="NZ_JAGSCS010000003.1"/>
</dbReference>
<keyword evidence="6 8" id="KW-0472">Membrane</keyword>
<evidence type="ECO:0000256" key="4">
    <source>
        <dbReference type="ARBA" id="ARBA00022692"/>
    </source>
</evidence>
<dbReference type="PROSITE" id="PS51779">
    <property type="entry name" value="POTRA"/>
    <property type="match status" value="1"/>
</dbReference>
<dbReference type="InterPro" id="IPR034746">
    <property type="entry name" value="POTRA"/>
</dbReference>
<dbReference type="PANTHER" id="PTHR37820:SF1">
    <property type="entry name" value="CELL DIVISION PROTEIN FTSQ"/>
    <property type="match status" value="1"/>
</dbReference>
<evidence type="ECO:0000259" key="9">
    <source>
        <dbReference type="PROSITE" id="PS51779"/>
    </source>
</evidence>
<dbReference type="InterPro" id="IPR013685">
    <property type="entry name" value="POTRA_FtsQ_type"/>
</dbReference>
<evidence type="ECO:0000256" key="8">
    <source>
        <dbReference type="SAM" id="Phobius"/>
    </source>
</evidence>
<evidence type="ECO:0000256" key="3">
    <source>
        <dbReference type="ARBA" id="ARBA00022618"/>
    </source>
</evidence>
<keyword evidence="11" id="KW-1185">Reference proteome</keyword>
<dbReference type="GO" id="GO:0005886">
    <property type="term" value="C:plasma membrane"/>
    <property type="evidence" value="ECO:0007669"/>
    <property type="project" value="TreeGrafter"/>
</dbReference>
<keyword evidence="3" id="KW-0132">Cell division</keyword>
<keyword evidence="7" id="KW-0131">Cell cycle</keyword>
<name>A0A941CNZ3_9CLOT</name>
<dbReference type="EMBL" id="JAGSCS010000003">
    <property type="protein sequence ID" value="MBR0575409.1"/>
    <property type="molecule type" value="Genomic_DNA"/>
</dbReference>
<dbReference type="Pfam" id="PF08478">
    <property type="entry name" value="POTRA_1"/>
    <property type="match status" value="1"/>
</dbReference>
<dbReference type="GO" id="GO:0051301">
    <property type="term" value="P:cell division"/>
    <property type="evidence" value="ECO:0007669"/>
    <property type="project" value="UniProtKB-KW"/>
</dbReference>
<proteinExistence type="predicted"/>
<keyword evidence="5 8" id="KW-1133">Transmembrane helix</keyword>
<dbReference type="Proteomes" id="UP000675379">
    <property type="component" value="Unassembled WGS sequence"/>
</dbReference>
<feature type="transmembrane region" description="Helical" evidence="8">
    <location>
        <begin position="21"/>
        <end position="38"/>
    </location>
</feature>
<evidence type="ECO:0000256" key="5">
    <source>
        <dbReference type="ARBA" id="ARBA00022989"/>
    </source>
</evidence>
<evidence type="ECO:0000256" key="1">
    <source>
        <dbReference type="ARBA" id="ARBA00004370"/>
    </source>
</evidence>
<dbReference type="InterPro" id="IPR050487">
    <property type="entry name" value="FtsQ_DivIB"/>
</dbReference>